<evidence type="ECO:0008006" key="3">
    <source>
        <dbReference type="Google" id="ProtNLM"/>
    </source>
</evidence>
<dbReference type="AlphaFoldDB" id="A0A0E3LW89"/>
<dbReference type="PATRIC" id="fig|1434114.4.peg.2298"/>
<evidence type="ECO:0000313" key="2">
    <source>
        <dbReference type="Proteomes" id="UP000033063"/>
    </source>
</evidence>
<dbReference type="SUPFAM" id="SSF46785">
    <property type="entry name" value="Winged helix' DNA-binding domain"/>
    <property type="match status" value="1"/>
</dbReference>
<proteinExistence type="predicted"/>
<gene>
    <name evidence="1" type="ORF">MSMAL_1808</name>
</gene>
<reference evidence="1 2" key="1">
    <citation type="submission" date="2014-07" db="EMBL/GenBank/DDBJ databases">
        <title>Methanogenic archaea and the global carbon cycle.</title>
        <authorList>
            <person name="Henriksen J.R."/>
            <person name="Luke J."/>
            <person name="Reinhart S."/>
            <person name="Benedict M.N."/>
            <person name="Youngblut N.D."/>
            <person name="Metcalf M.E."/>
            <person name="Whitaker R.J."/>
            <person name="Metcalf W.W."/>
        </authorList>
    </citation>
    <scope>NUCLEOTIDE SEQUENCE [LARGE SCALE GENOMIC DNA]</scope>
    <source>
        <strain evidence="1 2">LYC</strain>
    </source>
</reference>
<accession>A0A0E3LW89</accession>
<dbReference type="Proteomes" id="UP000033063">
    <property type="component" value="Chromosome"/>
</dbReference>
<dbReference type="Pfam" id="PF07900">
    <property type="entry name" value="DUF1670"/>
    <property type="match status" value="1"/>
</dbReference>
<organism evidence="1 2">
    <name type="scientific">Methanosarcina mazei LYC</name>
    <dbReference type="NCBI Taxonomy" id="1434114"/>
    <lineage>
        <taxon>Archaea</taxon>
        <taxon>Methanobacteriati</taxon>
        <taxon>Methanobacteriota</taxon>
        <taxon>Stenosarchaea group</taxon>
        <taxon>Methanomicrobia</taxon>
        <taxon>Methanosarcinales</taxon>
        <taxon>Methanosarcinaceae</taxon>
        <taxon>Methanosarcina</taxon>
    </lineage>
</organism>
<name>A0A0E3LW89_METMZ</name>
<dbReference type="HOGENOM" id="CLU_090890_0_0_2"/>
<sequence length="270" mass="31285">MNDIYILKSGMTKEQMFRLRLISGFNFAPIIADAIVDLSKDFFQSDNSEVCCGQILYLAISDEEGPGKPILDSKHVEVILTLDLPEDMDVYEKFGLSAYRQHILLRITQEARDQNALLTIKDLVKLLKSSYSTIKRDLKYFREKGLYVPLRGIVKDIGPSSHKSKIVELYLKGYTTTEIQRSTRHSLQSIERYIKDFSRVSILTQKGESIDNIRFNCWNLRTFGKKSTKNFFIKYKDGDNKQRVEELIDNINCFMDSPMSFQKKISGMRM</sequence>
<protein>
    <recommendedName>
        <fullName evidence="3">DUF1670 domain-containing protein</fullName>
    </recommendedName>
</protein>
<dbReference type="EMBL" id="CP009513">
    <property type="protein sequence ID" value="AKB68351.1"/>
    <property type="molecule type" value="Genomic_DNA"/>
</dbReference>
<dbReference type="InterPro" id="IPR012872">
    <property type="entry name" value="DUF1670"/>
</dbReference>
<evidence type="ECO:0000313" key="1">
    <source>
        <dbReference type="EMBL" id="AKB68351.1"/>
    </source>
</evidence>
<dbReference type="InterPro" id="IPR036390">
    <property type="entry name" value="WH_DNA-bd_sf"/>
</dbReference>